<dbReference type="AlphaFoldDB" id="A0A4S3M6V1"/>
<keyword evidence="5" id="KW-0472">Membrane</keyword>
<dbReference type="PANTHER" id="PTHR30606">
    <property type="entry name" value="LIPID A BIOSYNTHESIS LAUROYL ACYLTRANSFERASE"/>
    <property type="match status" value="1"/>
</dbReference>
<keyword evidence="6 7" id="KW-0012">Acyltransferase</keyword>
<dbReference type="PANTHER" id="PTHR30606:SF10">
    <property type="entry name" value="PHOSPHATIDYLINOSITOL MANNOSIDE ACYLTRANSFERASE"/>
    <property type="match status" value="1"/>
</dbReference>
<keyword evidence="3" id="KW-0997">Cell inner membrane</keyword>
<dbReference type="EMBL" id="SSMD01000007">
    <property type="protein sequence ID" value="THD72687.1"/>
    <property type="molecule type" value="Genomic_DNA"/>
</dbReference>
<evidence type="ECO:0000256" key="5">
    <source>
        <dbReference type="ARBA" id="ARBA00023136"/>
    </source>
</evidence>
<sequence>MAKKAKKHGGWQDWLSDRILRGLIGLALALPWETRVNMMGWFTSRVLAPLVGYRKRAMANLAYIYPDMPEGERLRIATAVADNAGRTMIENYDTQALLERTKDQQITGAGLEIIEEARRNGTPVMMVTAHFANFEIPRAALVNRGFQIGGLYRPLANPYFNAHYAENMKRLSGPVFEQGNKGTIGLIRHIAKGGFGVLLFDIYASGGISLPFMGKDAPTITSAAEIALRTKALLVPFFATRHADGIHFDVEIETPISASTPEEMTREMNRRLEARIAAHPEQWFWIHRRWSKSL</sequence>
<accession>A0A4S3M6V1</accession>
<reference evidence="7 8" key="1">
    <citation type="submission" date="2019-04" db="EMBL/GenBank/DDBJ databases">
        <title>Draft genome sequence of Youngimonas vesicularis.</title>
        <authorList>
            <person name="Hameed A."/>
        </authorList>
    </citation>
    <scope>NUCLEOTIDE SEQUENCE [LARGE SCALE GENOMIC DNA]</scope>
    <source>
        <strain evidence="7 8">CC-AMW-E</strain>
    </source>
</reference>
<evidence type="ECO:0000313" key="8">
    <source>
        <dbReference type="Proteomes" id="UP000306113"/>
    </source>
</evidence>
<dbReference type="RefSeq" id="WP_136340085.1">
    <property type="nucleotide sequence ID" value="NZ_SSMD01000007.1"/>
</dbReference>
<evidence type="ECO:0000256" key="6">
    <source>
        <dbReference type="ARBA" id="ARBA00023315"/>
    </source>
</evidence>
<dbReference type="GO" id="GO:0009247">
    <property type="term" value="P:glycolipid biosynthetic process"/>
    <property type="evidence" value="ECO:0007669"/>
    <property type="project" value="UniProtKB-ARBA"/>
</dbReference>
<dbReference type="CDD" id="cd07984">
    <property type="entry name" value="LPLAT_LABLAT-like"/>
    <property type="match status" value="1"/>
</dbReference>
<protein>
    <submittedName>
        <fullName evidence="7">Lauroyl acyltransferase</fullName>
    </submittedName>
</protein>
<dbReference type="InterPro" id="IPR004960">
    <property type="entry name" value="LipA_acyltrans"/>
</dbReference>
<comment type="subcellular location">
    <subcellularLocation>
        <location evidence="1">Cell inner membrane</location>
    </subcellularLocation>
</comment>
<evidence type="ECO:0000313" key="7">
    <source>
        <dbReference type="EMBL" id="THD72687.1"/>
    </source>
</evidence>
<organism evidence="7 8">
    <name type="scientific">Thalassobius vesicularis</name>
    <dbReference type="NCBI Taxonomy" id="1294297"/>
    <lineage>
        <taxon>Bacteria</taxon>
        <taxon>Pseudomonadati</taxon>
        <taxon>Pseudomonadota</taxon>
        <taxon>Alphaproteobacteria</taxon>
        <taxon>Rhodobacterales</taxon>
        <taxon>Roseobacteraceae</taxon>
        <taxon>Thalassovita</taxon>
    </lineage>
</organism>
<evidence type="ECO:0000256" key="3">
    <source>
        <dbReference type="ARBA" id="ARBA00022519"/>
    </source>
</evidence>
<keyword evidence="8" id="KW-1185">Reference proteome</keyword>
<keyword evidence="2" id="KW-1003">Cell membrane</keyword>
<dbReference type="Proteomes" id="UP000306113">
    <property type="component" value="Unassembled WGS sequence"/>
</dbReference>
<proteinExistence type="predicted"/>
<evidence type="ECO:0000256" key="4">
    <source>
        <dbReference type="ARBA" id="ARBA00022679"/>
    </source>
</evidence>
<evidence type="ECO:0000256" key="2">
    <source>
        <dbReference type="ARBA" id="ARBA00022475"/>
    </source>
</evidence>
<dbReference type="GO" id="GO:0005886">
    <property type="term" value="C:plasma membrane"/>
    <property type="evidence" value="ECO:0007669"/>
    <property type="project" value="UniProtKB-SubCell"/>
</dbReference>
<name>A0A4S3M6V1_9RHOB</name>
<dbReference type="Pfam" id="PF03279">
    <property type="entry name" value="Lip_A_acyltrans"/>
    <property type="match status" value="1"/>
</dbReference>
<keyword evidence="4 7" id="KW-0808">Transferase</keyword>
<gene>
    <name evidence="7" type="ORF">E7681_14790</name>
</gene>
<comment type="caution">
    <text evidence="7">The sequence shown here is derived from an EMBL/GenBank/DDBJ whole genome shotgun (WGS) entry which is preliminary data.</text>
</comment>
<evidence type="ECO:0000256" key="1">
    <source>
        <dbReference type="ARBA" id="ARBA00004533"/>
    </source>
</evidence>
<dbReference type="OrthoDB" id="9801955at2"/>
<dbReference type="GO" id="GO:0016746">
    <property type="term" value="F:acyltransferase activity"/>
    <property type="evidence" value="ECO:0007669"/>
    <property type="project" value="UniProtKB-KW"/>
</dbReference>